<sequence>VGACWLCCLTTSSLRARSWSRESGCFEWRSFKALINTGSISTELLATAILVLCSIVVPSLPIEPNMSATEGEEVLNAGGQTQKSEVSAVALSTRLQKLMLKIEGNTFLFQSVMQIEVGYNESAIIFRQLSHIEWIP</sequence>
<accession>A0A3M6UBG0</accession>
<feature type="non-terminal residue" evidence="1">
    <location>
        <position position="1"/>
    </location>
</feature>
<dbReference type="Proteomes" id="UP000275408">
    <property type="component" value="Unassembled WGS sequence"/>
</dbReference>
<organism evidence="1 2">
    <name type="scientific">Pocillopora damicornis</name>
    <name type="common">Cauliflower coral</name>
    <name type="synonym">Millepora damicornis</name>
    <dbReference type="NCBI Taxonomy" id="46731"/>
    <lineage>
        <taxon>Eukaryota</taxon>
        <taxon>Metazoa</taxon>
        <taxon>Cnidaria</taxon>
        <taxon>Anthozoa</taxon>
        <taxon>Hexacorallia</taxon>
        <taxon>Scleractinia</taxon>
        <taxon>Astrocoeniina</taxon>
        <taxon>Pocilloporidae</taxon>
        <taxon>Pocillopora</taxon>
    </lineage>
</organism>
<comment type="caution">
    <text evidence="1">The sequence shown here is derived from an EMBL/GenBank/DDBJ whole genome shotgun (WGS) entry which is preliminary data.</text>
</comment>
<proteinExistence type="predicted"/>
<keyword evidence="2" id="KW-1185">Reference proteome</keyword>
<protein>
    <submittedName>
        <fullName evidence="1">Uncharacterized protein</fullName>
    </submittedName>
</protein>
<evidence type="ECO:0000313" key="1">
    <source>
        <dbReference type="EMBL" id="RMX50808.1"/>
    </source>
</evidence>
<evidence type="ECO:0000313" key="2">
    <source>
        <dbReference type="Proteomes" id="UP000275408"/>
    </source>
</evidence>
<dbReference type="EMBL" id="RCHS01001895">
    <property type="protein sequence ID" value="RMX50808.1"/>
    <property type="molecule type" value="Genomic_DNA"/>
</dbReference>
<name>A0A3M6UBG0_POCDA</name>
<dbReference type="AlphaFoldDB" id="A0A3M6UBG0"/>
<feature type="non-terminal residue" evidence="1">
    <location>
        <position position="136"/>
    </location>
</feature>
<reference evidence="1 2" key="1">
    <citation type="journal article" date="2018" name="Sci. Rep.">
        <title>Comparative analysis of the Pocillopora damicornis genome highlights role of immune system in coral evolution.</title>
        <authorList>
            <person name="Cunning R."/>
            <person name="Bay R.A."/>
            <person name="Gillette P."/>
            <person name="Baker A.C."/>
            <person name="Traylor-Knowles N."/>
        </authorList>
    </citation>
    <scope>NUCLEOTIDE SEQUENCE [LARGE SCALE GENOMIC DNA]</scope>
    <source>
        <strain evidence="1">RSMAS</strain>
        <tissue evidence="1">Whole animal</tissue>
    </source>
</reference>
<gene>
    <name evidence="1" type="ORF">pdam_00003176</name>
</gene>